<keyword evidence="3" id="KW-0808">Transferase</keyword>
<evidence type="ECO:0000256" key="4">
    <source>
        <dbReference type="ARBA" id="ARBA00022741"/>
    </source>
</evidence>
<accession>A0A7D5UXT9</accession>
<dbReference type="PROSITE" id="PS00108">
    <property type="entry name" value="PROTEIN_KINASE_ST"/>
    <property type="match status" value="1"/>
</dbReference>
<evidence type="ECO:0000313" key="12">
    <source>
        <dbReference type="Proteomes" id="UP000510686"/>
    </source>
</evidence>
<keyword evidence="2 8" id="KW-0723">Serine/threonine-protein kinase</keyword>
<evidence type="ECO:0000256" key="1">
    <source>
        <dbReference type="ARBA" id="ARBA00012513"/>
    </source>
</evidence>
<dbReference type="KEGG" id="mbrn:26247889"/>
<name>A0A7D5UXT9_9HYPO</name>
<evidence type="ECO:0000256" key="5">
    <source>
        <dbReference type="ARBA" id="ARBA00022777"/>
    </source>
</evidence>
<comment type="similarity">
    <text evidence="8">Belongs to the protein kinase superfamily.</text>
</comment>
<evidence type="ECO:0000256" key="8">
    <source>
        <dbReference type="RuleBase" id="RU000304"/>
    </source>
</evidence>
<dbReference type="RefSeq" id="XP_065986897.1">
    <property type="nucleotide sequence ID" value="XM_066130835.1"/>
</dbReference>
<keyword evidence="6 7" id="KW-0067">ATP-binding</keyword>
<feature type="domain" description="Protein kinase" evidence="10">
    <location>
        <begin position="224"/>
        <end position="491"/>
    </location>
</feature>
<keyword evidence="5 11" id="KW-0418">Kinase</keyword>
<dbReference type="OrthoDB" id="5800476at2759"/>
<dbReference type="EMBL" id="CP058934">
    <property type="protein sequence ID" value="QLI69914.1"/>
    <property type="molecule type" value="Genomic_DNA"/>
</dbReference>
<dbReference type="Gene3D" id="1.10.510.10">
    <property type="entry name" value="Transferase(Phosphotransferase) domain 1"/>
    <property type="match status" value="1"/>
</dbReference>
<evidence type="ECO:0000256" key="3">
    <source>
        <dbReference type="ARBA" id="ARBA00022679"/>
    </source>
</evidence>
<feature type="region of interest" description="Disordered" evidence="9">
    <location>
        <begin position="109"/>
        <end position="136"/>
    </location>
</feature>
<dbReference type="Proteomes" id="UP000510686">
    <property type="component" value="Chromosome 3"/>
</dbReference>
<keyword evidence="12" id="KW-1185">Reference proteome</keyword>
<sequence length="491" mass="55800">MLQVPQSNPESAVCRPMGAKNIPNFRGLAYATPLGFTHSDPPLPPVLPPRAQNIRHSRKVQSVWWVPDNRNPRLAQGTCAGGVNPPIGVVSSAAQQRATIPSATYEHEKGLAAQHPRQPYQQPGKPDSDLASGRRQQEIKAIDNSQRLAYDIPRLEVEPERTPAEQSVELARSQTQPTMPQTKLKNFFMKFAASDDTCQNNNLSTPSVSDKVDCEQNLRVGVKYRIGRKIGSGSFGEIYLGTNIISGEVVAIKLESIRAKHPQLEYETRVYESLAGGVGIPFVRWFGTEGDYNAMVLDLLGPSLEDLFNFCNRKFSLKTILLLADQFISRIEYIYSKSFLYHDIKPNNLLMGMGKRGNQVNVIDFGLAKRYWDPKTHFHIPYCEGVEQSRRDDVESLGYVMLYFYHGSLPWKISTPTEILCCGLPNKFRVYLNYARSLRFNNEPDYRYLRQIFRDVFVRQGFQYDYVFDWTIYKQQKNVQTIPQAAAKGRS</sequence>
<dbReference type="AlphaFoldDB" id="A0A7D5UXT9"/>
<dbReference type="InterPro" id="IPR050235">
    <property type="entry name" value="CK1_Ser-Thr_kinase"/>
</dbReference>
<proteinExistence type="inferred from homology"/>
<feature type="binding site" evidence="7">
    <location>
        <position position="253"/>
    </location>
    <ligand>
        <name>ATP</name>
        <dbReference type="ChEBI" id="CHEBI:30616"/>
    </ligand>
</feature>
<dbReference type="EC" id="2.7.11.1" evidence="1"/>
<dbReference type="InterPro" id="IPR000719">
    <property type="entry name" value="Prot_kinase_dom"/>
</dbReference>
<dbReference type="GeneID" id="26247889"/>
<dbReference type="SMART" id="SM00220">
    <property type="entry name" value="S_TKc"/>
    <property type="match status" value="1"/>
</dbReference>
<evidence type="ECO:0000256" key="9">
    <source>
        <dbReference type="SAM" id="MobiDB-lite"/>
    </source>
</evidence>
<dbReference type="FunFam" id="3.30.200.20:FF:000538">
    <property type="entry name" value="Putative Casein kinase I"/>
    <property type="match status" value="1"/>
</dbReference>
<evidence type="ECO:0000256" key="7">
    <source>
        <dbReference type="PROSITE-ProRule" id="PRU10141"/>
    </source>
</evidence>
<evidence type="ECO:0000313" key="11">
    <source>
        <dbReference type="EMBL" id="QLI69914.1"/>
    </source>
</evidence>
<keyword evidence="4 7" id="KW-0547">Nucleotide-binding</keyword>
<dbReference type="PROSITE" id="PS50011">
    <property type="entry name" value="PROTEIN_KINASE_DOM"/>
    <property type="match status" value="1"/>
</dbReference>
<reference evidence="11 12" key="1">
    <citation type="submission" date="2020-07" db="EMBL/GenBank/DDBJ databases">
        <title>Telomere length de novo assembly of all 7 chromosomes of the fungus, Metarhizium brunneum, using a novel assembly pipeline.</title>
        <authorList>
            <person name="Saud z."/>
            <person name="Kortsinoglou A."/>
            <person name="Kouvelis V.N."/>
            <person name="Butt T.M."/>
        </authorList>
    </citation>
    <scope>NUCLEOTIDE SEQUENCE [LARGE SCALE GENOMIC DNA]</scope>
    <source>
        <strain evidence="11 12">4556</strain>
    </source>
</reference>
<evidence type="ECO:0000256" key="2">
    <source>
        <dbReference type="ARBA" id="ARBA00022527"/>
    </source>
</evidence>
<protein>
    <recommendedName>
        <fullName evidence="1">non-specific serine/threonine protein kinase</fullName>
        <ecNumber evidence="1">2.7.11.1</ecNumber>
    </recommendedName>
</protein>
<dbReference type="PROSITE" id="PS00107">
    <property type="entry name" value="PROTEIN_KINASE_ATP"/>
    <property type="match status" value="1"/>
</dbReference>
<organism evidence="11 12">
    <name type="scientific">Metarhizium brunneum</name>
    <dbReference type="NCBI Taxonomy" id="500148"/>
    <lineage>
        <taxon>Eukaryota</taxon>
        <taxon>Fungi</taxon>
        <taxon>Dikarya</taxon>
        <taxon>Ascomycota</taxon>
        <taxon>Pezizomycotina</taxon>
        <taxon>Sordariomycetes</taxon>
        <taxon>Hypocreomycetidae</taxon>
        <taxon>Hypocreales</taxon>
        <taxon>Clavicipitaceae</taxon>
        <taxon>Metarhizium</taxon>
    </lineage>
</organism>
<evidence type="ECO:0000259" key="10">
    <source>
        <dbReference type="PROSITE" id="PS50011"/>
    </source>
</evidence>
<dbReference type="InterPro" id="IPR008271">
    <property type="entry name" value="Ser/Thr_kinase_AS"/>
</dbReference>
<dbReference type="Pfam" id="PF00069">
    <property type="entry name" value="Pkinase"/>
    <property type="match status" value="1"/>
</dbReference>
<dbReference type="SUPFAM" id="SSF56112">
    <property type="entry name" value="Protein kinase-like (PK-like)"/>
    <property type="match status" value="1"/>
</dbReference>
<evidence type="ECO:0000256" key="6">
    <source>
        <dbReference type="ARBA" id="ARBA00022840"/>
    </source>
</evidence>
<dbReference type="GO" id="GO:0004674">
    <property type="term" value="F:protein serine/threonine kinase activity"/>
    <property type="evidence" value="ECO:0007669"/>
    <property type="project" value="UniProtKB-KW"/>
</dbReference>
<gene>
    <name evidence="11" type="primary">hhp1_0</name>
    <name evidence="11" type="ORF">G6M90_00g066610</name>
</gene>
<dbReference type="InterPro" id="IPR011009">
    <property type="entry name" value="Kinase-like_dom_sf"/>
</dbReference>
<dbReference type="PANTHER" id="PTHR11909">
    <property type="entry name" value="CASEIN KINASE-RELATED"/>
    <property type="match status" value="1"/>
</dbReference>
<dbReference type="GO" id="GO:0005524">
    <property type="term" value="F:ATP binding"/>
    <property type="evidence" value="ECO:0007669"/>
    <property type="project" value="UniProtKB-UniRule"/>
</dbReference>
<dbReference type="InterPro" id="IPR017441">
    <property type="entry name" value="Protein_kinase_ATP_BS"/>
</dbReference>